<dbReference type="CDD" id="cd07103">
    <property type="entry name" value="ALDH_F5_SSADH_GabD"/>
    <property type="match status" value="1"/>
</dbReference>
<feature type="domain" description="Aldehyde dehydrogenase" evidence="3">
    <location>
        <begin position="28"/>
        <end position="485"/>
    </location>
</feature>
<gene>
    <name evidence="4" type="ORF">A7J57_07120</name>
</gene>
<dbReference type="FunFam" id="3.40.309.10:FF:000004">
    <property type="entry name" value="Succinate-semialdehyde dehydrogenase I"/>
    <property type="match status" value="1"/>
</dbReference>
<dbReference type="GO" id="GO:0009450">
    <property type="term" value="P:gamma-aminobutyric acid catabolic process"/>
    <property type="evidence" value="ECO:0007669"/>
    <property type="project" value="TreeGrafter"/>
</dbReference>
<evidence type="ECO:0000259" key="3">
    <source>
        <dbReference type="Pfam" id="PF00171"/>
    </source>
</evidence>
<dbReference type="RefSeq" id="WP_063951735.1">
    <property type="nucleotide sequence ID" value="NZ_LXPS01000041.1"/>
</dbReference>
<dbReference type="PANTHER" id="PTHR43353:SF5">
    <property type="entry name" value="SUCCINATE-SEMIALDEHYDE DEHYDROGENASE, MITOCHONDRIAL"/>
    <property type="match status" value="1"/>
</dbReference>
<organism evidence="4 5">
    <name type="scientific">Agrobacterium tumefaciens</name>
    <dbReference type="NCBI Taxonomy" id="358"/>
    <lineage>
        <taxon>Bacteria</taxon>
        <taxon>Pseudomonadati</taxon>
        <taxon>Pseudomonadota</taxon>
        <taxon>Alphaproteobacteria</taxon>
        <taxon>Hyphomicrobiales</taxon>
        <taxon>Rhizobiaceae</taxon>
        <taxon>Rhizobium/Agrobacterium group</taxon>
        <taxon>Agrobacterium</taxon>
        <taxon>Agrobacterium tumefaciens complex</taxon>
    </lineage>
</organism>
<evidence type="ECO:0000313" key="4">
    <source>
        <dbReference type="EMBL" id="OAE36325.1"/>
    </source>
</evidence>
<dbReference type="InterPro" id="IPR050740">
    <property type="entry name" value="Aldehyde_DH_Superfamily"/>
</dbReference>
<dbReference type="Pfam" id="PF00171">
    <property type="entry name" value="Aldedh"/>
    <property type="match status" value="1"/>
</dbReference>
<sequence length="492" mass="52640">MKAIAGVALRSLKRPDLVEHRALLDGQWIQRRKTLLVTDPANGEPLLDVCACTEDDVEVAVEAAGRAFATWRDMLPVERGDILRAWGRLMRDNAGDLAVIITAEQGKPHSESLGEISYAAAFLDWFASEGERSYGETIPSHLKGGNLSVRMQPIGVTVAITPWNFPSAMIARKAGAALAAGCTMIVKPAPETPLSALALAKLAQEAGMPAGVLQVLPGEAAPLARRLLEHTEIRAFSFTGSTEVGRLLLTQSAATIKKASLELGGHAPFIVFADADLSQTVKGCLAAKFATSGQDCLAANRIYVQRGLYDRFIERFADATSRLTVGHGLEPGIDIGPMTRPSVAEKCRQQIAQALSAGARLVCGGQDSPLGGNFVTPTVLADVTDEMLIAREETFGPVAAILPFDDEREVVRRANATEMGLAAYLYTNDLGRAMRLTDQLEYGMVAVNTPKFTGAPIPFGGWKQSGLGREGSRHGLLEYLEPKYVCFGNLAA</sequence>
<dbReference type="SUPFAM" id="SSF53720">
    <property type="entry name" value="ALDH-like"/>
    <property type="match status" value="1"/>
</dbReference>
<dbReference type="AlphaFoldDB" id="A0A176WUZ0"/>
<keyword evidence="2" id="KW-0560">Oxidoreductase</keyword>
<comment type="caution">
    <text evidence="4">The sequence shown here is derived from an EMBL/GenBank/DDBJ whole genome shotgun (WGS) entry which is preliminary data.</text>
</comment>
<dbReference type="GO" id="GO:0004777">
    <property type="term" value="F:succinate-semialdehyde dehydrogenase (NAD+) activity"/>
    <property type="evidence" value="ECO:0007669"/>
    <property type="project" value="TreeGrafter"/>
</dbReference>
<evidence type="ECO:0000256" key="1">
    <source>
        <dbReference type="ARBA" id="ARBA00009986"/>
    </source>
</evidence>
<evidence type="ECO:0000256" key="2">
    <source>
        <dbReference type="ARBA" id="ARBA00023002"/>
    </source>
</evidence>
<name>A0A176WUZ0_AGRTU</name>
<evidence type="ECO:0000313" key="5">
    <source>
        <dbReference type="Proteomes" id="UP000077098"/>
    </source>
</evidence>
<dbReference type="PANTHER" id="PTHR43353">
    <property type="entry name" value="SUCCINATE-SEMIALDEHYDE DEHYDROGENASE, MITOCHONDRIAL"/>
    <property type="match status" value="1"/>
</dbReference>
<dbReference type="EMBL" id="LXPS01000041">
    <property type="protein sequence ID" value="OAE36325.1"/>
    <property type="molecule type" value="Genomic_DNA"/>
</dbReference>
<accession>A0A176WUZ0</accession>
<dbReference type="Gene3D" id="3.40.309.10">
    <property type="entry name" value="Aldehyde Dehydrogenase, Chain A, domain 2"/>
    <property type="match status" value="1"/>
</dbReference>
<dbReference type="FunFam" id="3.40.605.10:FF:000005">
    <property type="entry name" value="Succinate-semialdehyde dehydrogenase I"/>
    <property type="match status" value="1"/>
</dbReference>
<dbReference type="Gene3D" id="3.40.605.10">
    <property type="entry name" value="Aldehyde Dehydrogenase, Chain A, domain 1"/>
    <property type="match status" value="1"/>
</dbReference>
<protein>
    <submittedName>
        <fullName evidence="4">NAD-dependent succinate-semialdehyde dehydrogenase</fullName>
    </submittedName>
</protein>
<comment type="similarity">
    <text evidence="1">Belongs to the aldehyde dehydrogenase family.</text>
</comment>
<dbReference type="Proteomes" id="UP000077098">
    <property type="component" value="Unassembled WGS sequence"/>
</dbReference>
<dbReference type="InterPro" id="IPR016161">
    <property type="entry name" value="Ald_DH/histidinol_DH"/>
</dbReference>
<reference evidence="4 5" key="1">
    <citation type="submission" date="2016-05" db="EMBL/GenBank/DDBJ databases">
        <authorList>
            <person name="Lavstsen T."/>
            <person name="Jespersen J.S."/>
        </authorList>
    </citation>
    <scope>NUCLEOTIDE SEQUENCE [LARGE SCALE GENOMIC DNA]</scope>
    <source>
        <strain evidence="4 5">KCJ1736</strain>
    </source>
</reference>
<dbReference type="PROSITE" id="PS00070">
    <property type="entry name" value="ALDEHYDE_DEHYDR_CYS"/>
    <property type="match status" value="1"/>
</dbReference>
<dbReference type="InterPro" id="IPR016162">
    <property type="entry name" value="Ald_DH_N"/>
</dbReference>
<dbReference type="InterPro" id="IPR016160">
    <property type="entry name" value="Ald_DH_CS_CYS"/>
</dbReference>
<dbReference type="InterPro" id="IPR016163">
    <property type="entry name" value="Ald_DH_C"/>
</dbReference>
<proteinExistence type="inferred from homology"/>
<dbReference type="InterPro" id="IPR015590">
    <property type="entry name" value="Aldehyde_DH_dom"/>
</dbReference>